<feature type="transmembrane region" description="Helical" evidence="20">
    <location>
        <begin position="345"/>
        <end position="366"/>
    </location>
</feature>
<keyword evidence="7 20" id="KW-0679">Respiratory chain</keyword>
<feature type="transmembrane region" description="Helical" evidence="20">
    <location>
        <begin position="140"/>
        <end position="158"/>
    </location>
</feature>
<comment type="cofactor">
    <cofactor evidence="20">
        <name>heme b</name>
        <dbReference type="ChEBI" id="CHEBI:60344"/>
    </cofactor>
    <text evidence="20">Binds 2 heme groups non-covalently.</text>
</comment>
<evidence type="ECO:0000256" key="12">
    <source>
        <dbReference type="ARBA" id="ARBA00022989"/>
    </source>
</evidence>
<keyword evidence="9 19" id="KW-0479">Metal-binding</keyword>
<dbReference type="InterPro" id="IPR030689">
    <property type="entry name" value="Cytochrome_b"/>
</dbReference>
<evidence type="ECO:0000256" key="7">
    <source>
        <dbReference type="ARBA" id="ARBA00022660"/>
    </source>
</evidence>
<dbReference type="EMBL" id="EU544667">
    <property type="protein sequence ID" value="ACA81413.1"/>
    <property type="molecule type" value="Genomic_DNA"/>
</dbReference>
<evidence type="ECO:0000256" key="20">
    <source>
        <dbReference type="RuleBase" id="RU362117"/>
    </source>
</evidence>
<feature type="transmembrane region" description="Helical" evidence="20">
    <location>
        <begin position="288"/>
        <end position="307"/>
    </location>
</feature>
<sequence length="379" mass="42967">MTNMRKNHPLIKIINHSFIDLPAPSNISAWWNFGSLLGVCLALQIITGLFLAMHYTADTTTAFSSVTHICRDVNYGWLIRYAHANGASMFFIFLYFHIGRGIYYGSYTFMETWNIGVILLFMVMATAFMGYVLPWGQMSFWGATVITNLLSAIPYIGPTLVEWIWGGFSVDKATLTRFFAFHFILPFIITAMVMIHLLFLHESGSNNPSGLNSDSDKIPFHPYYTIKDILGLLLMILTLLMLILFSPDLLGDPDNYTPANPLNTPPHIKPEWYFLFAYAILRSIPNKLGGVLALVLSILILMLFPALHTAKQRSMTFRPMSQCLLWILVANLIILTWIGGQPVEYPFITIGQLASISYFCIILILMPMTSLMENHLLKW</sequence>
<dbReference type="InterPro" id="IPR036150">
    <property type="entry name" value="Cyt_b/b6_C_sf"/>
</dbReference>
<comment type="cofactor">
    <cofactor evidence="19">
        <name>heme</name>
        <dbReference type="ChEBI" id="CHEBI:30413"/>
    </cofactor>
    <text evidence="19">Binds 2 heme groups non-covalently.</text>
</comment>
<dbReference type="Gene3D" id="1.20.810.10">
    <property type="entry name" value="Cytochrome Bc1 Complex, Chain C"/>
    <property type="match status" value="1"/>
</dbReference>
<evidence type="ECO:0000259" key="21">
    <source>
        <dbReference type="PROSITE" id="PS51002"/>
    </source>
</evidence>
<feature type="binding site" description="axial binding residue" evidence="19">
    <location>
        <position position="196"/>
    </location>
    <ligand>
        <name>heme b</name>
        <dbReference type="ChEBI" id="CHEBI:60344"/>
        <label>b566</label>
    </ligand>
    <ligandPart>
        <name>Fe</name>
        <dbReference type="ChEBI" id="CHEBI:18248"/>
    </ligandPart>
</feature>
<keyword evidence="6 19" id="KW-0349">Heme</keyword>
<dbReference type="InterPro" id="IPR048259">
    <property type="entry name" value="Cytochrome_b_N_euk/bac"/>
</dbReference>
<evidence type="ECO:0000256" key="2">
    <source>
        <dbReference type="ARBA" id="ARBA00004448"/>
    </source>
</evidence>
<dbReference type="PROSITE" id="PS51003">
    <property type="entry name" value="CYTB_CTER"/>
    <property type="match status" value="1"/>
</dbReference>
<dbReference type="GO" id="GO:0008121">
    <property type="term" value="F:quinol-cytochrome-c reductase activity"/>
    <property type="evidence" value="ECO:0007669"/>
    <property type="project" value="InterPro"/>
</dbReference>
<feature type="transmembrane region" description="Helical" evidence="20">
    <location>
        <begin position="178"/>
        <end position="200"/>
    </location>
</feature>
<feature type="transmembrane region" description="Helical" evidence="20">
    <location>
        <begin position="30"/>
        <end position="57"/>
    </location>
</feature>
<evidence type="ECO:0000313" key="23">
    <source>
        <dbReference type="EMBL" id="ACA81413.1"/>
    </source>
</evidence>
<dbReference type="InterPro" id="IPR016174">
    <property type="entry name" value="Di-haem_cyt_TM"/>
</dbReference>
<dbReference type="CDD" id="cd00290">
    <property type="entry name" value="cytochrome_b_C"/>
    <property type="match status" value="1"/>
</dbReference>
<organism evidence="23">
    <name type="scientific">Euryzygomatomys spinosus</name>
    <name type="common">Guiara</name>
    <name type="synonym">Euryzygomatomys guiara</name>
    <dbReference type="NCBI Taxonomy" id="43325"/>
    <lineage>
        <taxon>Eukaryota</taxon>
        <taxon>Metazoa</taxon>
        <taxon>Chordata</taxon>
        <taxon>Craniata</taxon>
        <taxon>Vertebrata</taxon>
        <taxon>Euteleostomi</taxon>
        <taxon>Mammalia</taxon>
        <taxon>Eutheria</taxon>
        <taxon>Euarchontoglires</taxon>
        <taxon>Glires</taxon>
        <taxon>Rodentia</taxon>
        <taxon>Hystricomorpha</taxon>
        <taxon>Echimyidae</taxon>
        <taxon>Euryzygomatomys</taxon>
    </lineage>
</organism>
<dbReference type="FunFam" id="1.20.810.10:FF:000002">
    <property type="entry name" value="Cytochrome b"/>
    <property type="match status" value="1"/>
</dbReference>
<dbReference type="GO" id="GO:0005743">
    <property type="term" value="C:mitochondrial inner membrane"/>
    <property type="evidence" value="ECO:0007669"/>
    <property type="project" value="UniProtKB-SubCell"/>
</dbReference>
<feature type="binding site" evidence="18">
    <location>
        <position position="201"/>
    </location>
    <ligand>
        <name>a ubiquinone</name>
        <dbReference type="ChEBI" id="CHEBI:16389"/>
    </ligand>
</feature>
<evidence type="ECO:0000259" key="22">
    <source>
        <dbReference type="PROSITE" id="PS51003"/>
    </source>
</evidence>
<keyword evidence="8 20" id="KW-0812">Transmembrane</keyword>
<keyword evidence="5 20" id="KW-0813">Transport</keyword>
<keyword evidence="14" id="KW-0830">Ubiquinone</keyword>
<dbReference type="InterPro" id="IPR005798">
    <property type="entry name" value="Cyt_b/b6_C"/>
</dbReference>
<evidence type="ECO:0000256" key="3">
    <source>
        <dbReference type="ARBA" id="ARBA00011088"/>
    </source>
</evidence>
<dbReference type="InterPro" id="IPR048260">
    <property type="entry name" value="Cytochrome_b_C_euk/bac"/>
</dbReference>
<comment type="subunit">
    <text evidence="3">The cytochrome bc1 complex contains 11 subunits: 3 respiratory subunits (MT-CYB, CYC1 and UQCRFS1), 2 core proteins (UQCRC1 and UQCRC2) and 6 low-molecular weight proteins (UQCRH/QCR6, UQCRB/QCR7, UQCRQ/QCR8, UQCR10/QCR9, UQCR11/QCR10 and a cleavage product of UQCRFS1). This cytochrome bc1 complex then forms a dimer.</text>
</comment>
<comment type="similarity">
    <text evidence="17 20">Belongs to the cytochrome b family.</text>
</comment>
<evidence type="ECO:0000256" key="17">
    <source>
        <dbReference type="ARBA" id="ARBA00061233"/>
    </source>
</evidence>
<dbReference type="InterPro" id="IPR027387">
    <property type="entry name" value="Cytb/b6-like_sf"/>
</dbReference>
<gene>
    <name evidence="23" type="primary">cytb</name>
</gene>
<keyword evidence="15 20" id="KW-0496">Mitochondrion</keyword>
<evidence type="ECO:0000256" key="9">
    <source>
        <dbReference type="ARBA" id="ARBA00022723"/>
    </source>
</evidence>
<feature type="transmembrane region" description="Helical" evidence="20">
    <location>
        <begin position="113"/>
        <end position="133"/>
    </location>
</feature>
<protein>
    <recommendedName>
        <fullName evidence="4 20">Cytochrome b</fullName>
    </recommendedName>
</protein>
<dbReference type="InterPro" id="IPR005797">
    <property type="entry name" value="Cyt_b/b6_N"/>
</dbReference>
<dbReference type="SUPFAM" id="SSF81342">
    <property type="entry name" value="Transmembrane di-heme cytochromes"/>
    <property type="match status" value="1"/>
</dbReference>
<comment type="subcellular location">
    <subcellularLocation>
        <location evidence="2">Mitochondrion inner membrane</location>
        <topology evidence="2">Multi-pass membrane protein</topology>
    </subcellularLocation>
</comment>
<evidence type="ECO:0000256" key="18">
    <source>
        <dbReference type="PIRSR" id="PIRSR038885-1"/>
    </source>
</evidence>
<reference evidence="23" key="1">
    <citation type="journal article" date="2009" name="BMC Evol. Biol.">
        <title>The taxonomic status of the endangered thin-spined porcupine, Chaetomys subspinosus (Olfers, 1818), based on molecular and karyologic data.</title>
        <authorList>
            <person name="Vilela R.V."/>
            <person name="Machado T."/>
            <person name="Ventura K."/>
            <person name="Fagundes V."/>
            <person name="de J Silva M.J."/>
            <person name="Yonenaga-Yassuda Y."/>
        </authorList>
    </citation>
    <scope>NUCLEOTIDE SEQUENCE</scope>
</reference>
<evidence type="ECO:0000256" key="16">
    <source>
        <dbReference type="ARBA" id="ARBA00023136"/>
    </source>
</evidence>
<keyword evidence="12 20" id="KW-1133">Transmembrane helix</keyword>
<dbReference type="AlphaFoldDB" id="C1IDB2"/>
<evidence type="ECO:0000256" key="8">
    <source>
        <dbReference type="ARBA" id="ARBA00022692"/>
    </source>
</evidence>
<geneLocation type="mitochondrion" evidence="23"/>
<evidence type="ECO:0000256" key="5">
    <source>
        <dbReference type="ARBA" id="ARBA00022448"/>
    </source>
</evidence>
<dbReference type="PIRSF" id="PIRSF038885">
    <property type="entry name" value="COB"/>
    <property type="match status" value="1"/>
</dbReference>
<dbReference type="SUPFAM" id="SSF81648">
    <property type="entry name" value="a domain/subunit of cytochrome bc1 complex (Ubiquinol-cytochrome c reductase)"/>
    <property type="match status" value="1"/>
</dbReference>
<feature type="transmembrane region" description="Helical" evidence="20">
    <location>
        <begin position="229"/>
        <end position="246"/>
    </location>
</feature>
<dbReference type="CDD" id="cd00284">
    <property type="entry name" value="Cytochrome_b_N"/>
    <property type="match status" value="1"/>
</dbReference>
<dbReference type="PANTHER" id="PTHR19271">
    <property type="entry name" value="CYTOCHROME B"/>
    <property type="match status" value="1"/>
</dbReference>
<comment type="function">
    <text evidence="1 20">Component of the ubiquinol-cytochrome c reductase complex (complex III or cytochrome b-c1 complex) that is part of the mitochondrial respiratory chain. The b-c1 complex mediates electron transfer from ubiquinol to cytochrome c. Contributes to the generation of a proton gradient across the mitochondrial membrane that is then used for ATP synthesis.</text>
</comment>
<keyword evidence="16 20" id="KW-0472">Membrane</keyword>
<evidence type="ECO:0000256" key="14">
    <source>
        <dbReference type="ARBA" id="ARBA00023075"/>
    </source>
</evidence>
<feature type="transmembrane region" description="Helical" evidence="20">
    <location>
        <begin position="78"/>
        <end position="98"/>
    </location>
</feature>
<dbReference type="GO" id="GO:0045275">
    <property type="term" value="C:respiratory chain complex III"/>
    <property type="evidence" value="ECO:0007669"/>
    <property type="project" value="InterPro"/>
</dbReference>
<evidence type="ECO:0000256" key="19">
    <source>
        <dbReference type="PIRSR" id="PIRSR038885-2"/>
    </source>
</evidence>
<evidence type="ECO:0000256" key="6">
    <source>
        <dbReference type="ARBA" id="ARBA00022617"/>
    </source>
</evidence>
<feature type="binding site" description="axial binding residue" evidence="19">
    <location>
        <position position="83"/>
    </location>
    <ligand>
        <name>heme b</name>
        <dbReference type="ChEBI" id="CHEBI:60344"/>
        <label>b562</label>
    </ligand>
    <ligandPart>
        <name>Fe</name>
        <dbReference type="ChEBI" id="CHEBI:18248"/>
    </ligandPart>
</feature>
<evidence type="ECO:0000256" key="1">
    <source>
        <dbReference type="ARBA" id="ARBA00002566"/>
    </source>
</evidence>
<dbReference type="Pfam" id="PF00033">
    <property type="entry name" value="Cytochrome_B"/>
    <property type="match status" value="1"/>
</dbReference>
<name>C1IDB2_EURSP</name>
<dbReference type="PROSITE" id="PS51002">
    <property type="entry name" value="CYTB_NTER"/>
    <property type="match status" value="1"/>
</dbReference>
<feature type="binding site" description="axial binding residue" evidence="19">
    <location>
        <position position="182"/>
    </location>
    <ligand>
        <name>heme b</name>
        <dbReference type="ChEBI" id="CHEBI:60344"/>
        <label>b562</label>
    </ligand>
    <ligandPart>
        <name>Fe</name>
        <dbReference type="ChEBI" id="CHEBI:18248"/>
    </ligandPart>
</feature>
<feature type="domain" description="Cytochrome b/b6 N-terminal region profile" evidence="21">
    <location>
        <begin position="1"/>
        <end position="209"/>
    </location>
</feature>
<keyword evidence="10" id="KW-0999">Mitochondrion inner membrane</keyword>
<keyword evidence="11 20" id="KW-0249">Electron transport</keyword>
<dbReference type="GO" id="GO:0046872">
    <property type="term" value="F:metal ion binding"/>
    <property type="evidence" value="ECO:0007669"/>
    <property type="project" value="UniProtKB-UniRule"/>
</dbReference>
<accession>C1IDB2</accession>
<evidence type="ECO:0000256" key="10">
    <source>
        <dbReference type="ARBA" id="ARBA00022792"/>
    </source>
</evidence>
<feature type="domain" description="Cytochrome b/b6 C-terminal region profile" evidence="22">
    <location>
        <begin position="210"/>
        <end position="379"/>
    </location>
</feature>
<feature type="binding site" description="axial binding residue" evidence="19">
    <location>
        <position position="97"/>
    </location>
    <ligand>
        <name>heme b</name>
        <dbReference type="ChEBI" id="CHEBI:60344"/>
        <label>b566</label>
    </ligand>
    <ligandPart>
        <name>Fe</name>
        <dbReference type="ChEBI" id="CHEBI:18248"/>
    </ligandPart>
</feature>
<feature type="transmembrane region" description="Helical" evidence="20">
    <location>
        <begin position="319"/>
        <end position="339"/>
    </location>
</feature>
<evidence type="ECO:0000256" key="15">
    <source>
        <dbReference type="ARBA" id="ARBA00023128"/>
    </source>
</evidence>
<keyword evidence="13 19" id="KW-0408">Iron</keyword>
<dbReference type="GO" id="GO:0016491">
    <property type="term" value="F:oxidoreductase activity"/>
    <property type="evidence" value="ECO:0007669"/>
    <property type="project" value="UniProtKB-UniRule"/>
</dbReference>
<dbReference type="Pfam" id="PF00032">
    <property type="entry name" value="Cytochrom_B_C"/>
    <property type="match status" value="1"/>
</dbReference>
<evidence type="ECO:0000256" key="4">
    <source>
        <dbReference type="ARBA" id="ARBA00013531"/>
    </source>
</evidence>
<evidence type="ECO:0000256" key="11">
    <source>
        <dbReference type="ARBA" id="ARBA00022982"/>
    </source>
</evidence>
<dbReference type="GO" id="GO:0006122">
    <property type="term" value="P:mitochondrial electron transport, ubiquinol to cytochrome c"/>
    <property type="evidence" value="ECO:0007669"/>
    <property type="project" value="TreeGrafter"/>
</dbReference>
<dbReference type="PANTHER" id="PTHR19271:SF16">
    <property type="entry name" value="CYTOCHROME B"/>
    <property type="match status" value="1"/>
</dbReference>
<evidence type="ECO:0000256" key="13">
    <source>
        <dbReference type="ARBA" id="ARBA00023004"/>
    </source>
</evidence>
<proteinExistence type="inferred from homology"/>